<dbReference type="PROSITE" id="PS50052">
    <property type="entry name" value="GUANYLATE_KINASE_2"/>
    <property type="match status" value="1"/>
</dbReference>
<dbReference type="EMBL" id="AZDX01000003">
    <property type="protein sequence ID" value="KRL07960.1"/>
    <property type="molecule type" value="Genomic_DNA"/>
</dbReference>
<comment type="similarity">
    <text evidence="2">Belongs to the guanylate kinase family.</text>
</comment>
<dbReference type="SUPFAM" id="SSF52540">
    <property type="entry name" value="P-loop containing nucleoside triphosphate hydrolases"/>
    <property type="match status" value="1"/>
</dbReference>
<dbReference type="GO" id="GO:0005829">
    <property type="term" value="C:cytosol"/>
    <property type="evidence" value="ECO:0007669"/>
    <property type="project" value="TreeGrafter"/>
</dbReference>
<dbReference type="STRING" id="1423759.FC92_GL001028"/>
<comment type="function">
    <text evidence="1">Essential for recycling GMP and indirectly, cGMP.</text>
</comment>
<gene>
    <name evidence="10" type="ORF">FC92_GL001028</name>
</gene>
<comment type="catalytic activity">
    <reaction evidence="8">
        <text>GMP + ATP = GDP + ADP</text>
        <dbReference type="Rhea" id="RHEA:20780"/>
        <dbReference type="ChEBI" id="CHEBI:30616"/>
        <dbReference type="ChEBI" id="CHEBI:58115"/>
        <dbReference type="ChEBI" id="CHEBI:58189"/>
        <dbReference type="ChEBI" id="CHEBI:456216"/>
        <dbReference type="EC" id="2.7.4.8"/>
    </reaction>
</comment>
<evidence type="ECO:0000256" key="6">
    <source>
        <dbReference type="ARBA" id="ARBA00022777"/>
    </source>
</evidence>
<dbReference type="EC" id="2.7.4.8" evidence="3"/>
<keyword evidence="5" id="KW-0808">Transferase</keyword>
<dbReference type="PANTHER" id="PTHR23117:SF13">
    <property type="entry name" value="GUANYLATE KINASE"/>
    <property type="match status" value="1"/>
</dbReference>
<evidence type="ECO:0000256" key="1">
    <source>
        <dbReference type="ARBA" id="ARBA00003531"/>
    </source>
</evidence>
<protein>
    <recommendedName>
        <fullName evidence="4">Guanylate kinase</fullName>
        <ecNumber evidence="3">2.7.4.8</ecNumber>
    </recommendedName>
    <alternativeName>
        <fullName evidence="7">GMP kinase</fullName>
    </alternativeName>
</protein>
<dbReference type="InterPro" id="IPR020590">
    <property type="entry name" value="Guanylate_kinase_CS"/>
</dbReference>
<evidence type="ECO:0000313" key="10">
    <source>
        <dbReference type="EMBL" id="KRL07960.1"/>
    </source>
</evidence>
<dbReference type="AlphaFoldDB" id="A0A0R1MWJ4"/>
<organism evidence="10 11">
    <name type="scientific">Liquorilactobacillus hordei DSM 19519</name>
    <dbReference type="NCBI Taxonomy" id="1423759"/>
    <lineage>
        <taxon>Bacteria</taxon>
        <taxon>Bacillati</taxon>
        <taxon>Bacillota</taxon>
        <taxon>Bacilli</taxon>
        <taxon>Lactobacillales</taxon>
        <taxon>Lactobacillaceae</taxon>
        <taxon>Liquorilactobacillus</taxon>
    </lineage>
</organism>
<dbReference type="SMART" id="SM00072">
    <property type="entry name" value="GuKc"/>
    <property type="match status" value="1"/>
</dbReference>
<proteinExistence type="inferred from homology"/>
<dbReference type="PANTHER" id="PTHR23117">
    <property type="entry name" value="GUANYLATE KINASE-RELATED"/>
    <property type="match status" value="1"/>
</dbReference>
<sequence length="270" mass="31511">METLTKIIKTDEERLNLIRNLVFDLPKTYDDFLSLDNLQQSRTFSVISAIEELTISKSNFVVKYVLTEDRRPHFLSIEKGNISTTWSKPDEEGTLYCLIGASGSGKTTLGYMTFGKKKEVISTTTRKPRKNEIDGQDYFFVNPRCFAEMYKKGKYAEIDSYNNNYYGIELSEIQDKTKNGDAYAVVTYEGYKQIKKLHPKTKSIFIYSSFRDTRKQMVERGDPYWQISKRLDLYEKDMENKNKCDYVVENHLGKLSDSLEQIQEIVKENK</sequence>
<dbReference type="Gene3D" id="3.40.50.300">
    <property type="entry name" value="P-loop containing nucleotide triphosphate hydrolases"/>
    <property type="match status" value="1"/>
</dbReference>
<accession>A0A0R1MWJ4</accession>
<reference evidence="10 11" key="1">
    <citation type="journal article" date="2015" name="Genome Announc.">
        <title>Expanding the biotechnology potential of lactobacilli through comparative genomics of 213 strains and associated genera.</title>
        <authorList>
            <person name="Sun Z."/>
            <person name="Harris H.M."/>
            <person name="McCann A."/>
            <person name="Guo C."/>
            <person name="Argimon S."/>
            <person name="Zhang W."/>
            <person name="Yang X."/>
            <person name="Jeffery I.B."/>
            <person name="Cooney J.C."/>
            <person name="Kagawa T.F."/>
            <person name="Liu W."/>
            <person name="Song Y."/>
            <person name="Salvetti E."/>
            <person name="Wrobel A."/>
            <person name="Rasinkangas P."/>
            <person name="Parkhill J."/>
            <person name="Rea M.C."/>
            <person name="O'Sullivan O."/>
            <person name="Ritari J."/>
            <person name="Douillard F.P."/>
            <person name="Paul Ross R."/>
            <person name="Yang R."/>
            <person name="Briner A.E."/>
            <person name="Felis G.E."/>
            <person name="de Vos W.M."/>
            <person name="Barrangou R."/>
            <person name="Klaenhammer T.R."/>
            <person name="Caufield P.W."/>
            <person name="Cui Y."/>
            <person name="Zhang H."/>
            <person name="O'Toole P.W."/>
        </authorList>
    </citation>
    <scope>NUCLEOTIDE SEQUENCE [LARGE SCALE GENOMIC DNA]</scope>
    <source>
        <strain evidence="10 11">DSM 19519</strain>
    </source>
</reference>
<dbReference type="InterPro" id="IPR027417">
    <property type="entry name" value="P-loop_NTPase"/>
</dbReference>
<name>A0A0R1MWJ4_9LACO</name>
<evidence type="ECO:0000256" key="8">
    <source>
        <dbReference type="ARBA" id="ARBA00048594"/>
    </source>
</evidence>
<dbReference type="GO" id="GO:0004385">
    <property type="term" value="F:GMP kinase activity"/>
    <property type="evidence" value="ECO:0007669"/>
    <property type="project" value="UniProtKB-EC"/>
</dbReference>
<evidence type="ECO:0000259" key="9">
    <source>
        <dbReference type="PROSITE" id="PS50052"/>
    </source>
</evidence>
<dbReference type="InterPro" id="IPR008144">
    <property type="entry name" value="Guanylate_kin-like_dom"/>
</dbReference>
<evidence type="ECO:0000256" key="7">
    <source>
        <dbReference type="ARBA" id="ARBA00030128"/>
    </source>
</evidence>
<comment type="caution">
    <text evidence="10">The sequence shown here is derived from an EMBL/GenBank/DDBJ whole genome shotgun (WGS) entry which is preliminary data.</text>
</comment>
<evidence type="ECO:0000256" key="4">
    <source>
        <dbReference type="ARBA" id="ARBA00016296"/>
    </source>
</evidence>
<dbReference type="PROSITE" id="PS00856">
    <property type="entry name" value="GUANYLATE_KINASE_1"/>
    <property type="match status" value="1"/>
</dbReference>
<evidence type="ECO:0000256" key="5">
    <source>
        <dbReference type="ARBA" id="ARBA00022679"/>
    </source>
</evidence>
<dbReference type="Pfam" id="PF00625">
    <property type="entry name" value="Guanylate_kin"/>
    <property type="match status" value="1"/>
</dbReference>
<keyword evidence="6 10" id="KW-0418">Kinase</keyword>
<dbReference type="PATRIC" id="fig|1423759.3.peg.1083"/>
<evidence type="ECO:0000256" key="3">
    <source>
        <dbReference type="ARBA" id="ARBA00012961"/>
    </source>
</evidence>
<feature type="domain" description="Guanylate kinase-like" evidence="9">
    <location>
        <begin position="93"/>
        <end position="267"/>
    </location>
</feature>
<evidence type="ECO:0000313" key="11">
    <source>
        <dbReference type="Proteomes" id="UP000051448"/>
    </source>
</evidence>
<keyword evidence="11" id="KW-1185">Reference proteome</keyword>
<dbReference type="Proteomes" id="UP000051448">
    <property type="component" value="Unassembled WGS sequence"/>
</dbReference>
<dbReference type="InterPro" id="IPR008145">
    <property type="entry name" value="GK/Ca_channel_bsu"/>
</dbReference>
<evidence type="ECO:0000256" key="2">
    <source>
        <dbReference type="ARBA" id="ARBA00005790"/>
    </source>
</evidence>
<dbReference type="FunFam" id="3.30.63.10:FF:000002">
    <property type="entry name" value="Guanylate kinase 1"/>
    <property type="match status" value="1"/>
</dbReference>